<proteinExistence type="predicted"/>
<evidence type="ECO:0000313" key="1">
    <source>
        <dbReference type="EMBL" id="KIP97014.1"/>
    </source>
</evidence>
<accession>A0A0D0KG80</accession>
<protein>
    <submittedName>
        <fullName evidence="1">Uncharacterized protein</fullName>
    </submittedName>
</protein>
<dbReference type="Proteomes" id="UP000032068">
    <property type="component" value="Unassembled WGS sequence"/>
</dbReference>
<reference evidence="1 2" key="1">
    <citation type="submission" date="2014-12" db="EMBL/GenBank/DDBJ databases">
        <title>16Stimator: statistical estimation of ribosomal gene copy numbers from draft genome assemblies.</title>
        <authorList>
            <person name="Perisin M.A."/>
            <person name="Vetter M."/>
            <person name="Gilbert J.A."/>
            <person name="Bergelson J."/>
        </authorList>
    </citation>
    <scope>NUCLEOTIDE SEQUENCE [LARGE SCALE GENOMIC DNA]</scope>
    <source>
        <strain evidence="1 2">MEJ086</strain>
    </source>
</reference>
<comment type="caution">
    <text evidence="1">The sequence shown here is derived from an EMBL/GenBank/DDBJ whole genome shotgun (WGS) entry which is preliminary data.</text>
</comment>
<dbReference type="EMBL" id="JXQW01000061">
    <property type="protein sequence ID" value="KIP97014.1"/>
    <property type="molecule type" value="Genomic_DNA"/>
</dbReference>
<dbReference type="RefSeq" id="WP_042555486.1">
    <property type="nucleotide sequence ID" value="NZ_JXQW01000061.1"/>
</dbReference>
<evidence type="ECO:0000313" key="2">
    <source>
        <dbReference type="Proteomes" id="UP000032068"/>
    </source>
</evidence>
<organism evidence="1 2">
    <name type="scientific">Pseudomonas fulva</name>
    <dbReference type="NCBI Taxonomy" id="47880"/>
    <lineage>
        <taxon>Bacteria</taxon>
        <taxon>Pseudomonadati</taxon>
        <taxon>Pseudomonadota</taxon>
        <taxon>Gammaproteobacteria</taxon>
        <taxon>Pseudomonadales</taxon>
        <taxon>Pseudomonadaceae</taxon>
        <taxon>Pseudomonas</taxon>
    </lineage>
</organism>
<name>A0A0D0KG80_9PSED</name>
<sequence>MRFIKLIDYKDREVVLNTTVIAAVVPKHNNWSEGAVIQLSRGITLLGQVHESVHVDATTAQEVLAKLDATI</sequence>
<dbReference type="AlphaFoldDB" id="A0A0D0KG80"/>
<gene>
    <name evidence="1" type="ORF">RU08_19345</name>
</gene>